<evidence type="ECO:0000256" key="2">
    <source>
        <dbReference type="ARBA" id="ARBA00022723"/>
    </source>
</evidence>
<keyword evidence="3" id="KW-0378">Hydrolase</keyword>
<evidence type="ECO:0000256" key="3">
    <source>
        <dbReference type="ARBA" id="ARBA00022801"/>
    </source>
</evidence>
<evidence type="ECO:0000256" key="4">
    <source>
        <dbReference type="ARBA" id="ARBA00022833"/>
    </source>
</evidence>
<evidence type="ECO:0000313" key="7">
    <source>
        <dbReference type="EMBL" id="KAB2659543.1"/>
    </source>
</evidence>
<comment type="caution">
    <text evidence="7">The sequence shown here is derived from an EMBL/GenBank/DDBJ whole genome shotgun (WGS) entry which is preliminary data.</text>
</comment>
<feature type="compositionally biased region" description="Basic and acidic residues" evidence="5">
    <location>
        <begin position="474"/>
        <end position="490"/>
    </location>
</feature>
<dbReference type="AlphaFoldDB" id="A0A7V7VYF2"/>
<dbReference type="InterPro" id="IPR016192">
    <property type="entry name" value="APOBEC/CMP_deaminase_Zn-bd"/>
</dbReference>
<dbReference type="Gene3D" id="3.40.50.300">
    <property type="entry name" value="P-loop containing nucleotide triphosphate hydrolases"/>
    <property type="match status" value="1"/>
</dbReference>
<comment type="similarity">
    <text evidence="1">Belongs to the cytidine and deoxycytidylate deaminase family.</text>
</comment>
<dbReference type="Pfam" id="PF00383">
    <property type="entry name" value="dCMP_cyt_deam_1"/>
    <property type="match status" value="1"/>
</dbReference>
<dbReference type="EMBL" id="WBVY01000001">
    <property type="protein sequence ID" value="KAB2659543.1"/>
    <property type="molecule type" value="Genomic_DNA"/>
</dbReference>
<evidence type="ECO:0000256" key="5">
    <source>
        <dbReference type="SAM" id="MobiDB-lite"/>
    </source>
</evidence>
<organism evidence="7 8">
    <name type="scientific">Brucella tritici</name>
    <dbReference type="NCBI Taxonomy" id="94626"/>
    <lineage>
        <taxon>Bacteria</taxon>
        <taxon>Pseudomonadati</taxon>
        <taxon>Pseudomonadota</taxon>
        <taxon>Alphaproteobacteria</taxon>
        <taxon>Hyphomicrobiales</taxon>
        <taxon>Brucellaceae</taxon>
        <taxon>Brucella/Ochrobactrum group</taxon>
        <taxon>Brucella</taxon>
    </lineage>
</organism>
<evidence type="ECO:0000256" key="1">
    <source>
        <dbReference type="ARBA" id="ARBA00006576"/>
    </source>
</evidence>
<feature type="domain" description="CMP/dCMP-type deaminase" evidence="6">
    <location>
        <begin position="265"/>
        <end position="436"/>
    </location>
</feature>
<dbReference type="Gene3D" id="3.40.140.10">
    <property type="entry name" value="Cytidine Deaminase, domain 2"/>
    <property type="match status" value="1"/>
</dbReference>
<dbReference type="InterPro" id="IPR015517">
    <property type="entry name" value="dCMP_deaminase-rel"/>
</dbReference>
<dbReference type="PANTHER" id="PTHR11086:SF18">
    <property type="entry name" value="DEOXYCYTIDYLATE DEAMINASE"/>
    <property type="match status" value="1"/>
</dbReference>
<dbReference type="InterPro" id="IPR016193">
    <property type="entry name" value="Cytidine_deaminase-like"/>
</dbReference>
<dbReference type="GO" id="GO:0004132">
    <property type="term" value="F:dCMP deaminase activity"/>
    <property type="evidence" value="ECO:0007669"/>
    <property type="project" value="TreeGrafter"/>
</dbReference>
<feature type="region of interest" description="Disordered" evidence="5">
    <location>
        <begin position="474"/>
        <end position="497"/>
    </location>
</feature>
<accession>A0A7V7VYF2</accession>
<keyword evidence="2" id="KW-0479">Metal-binding</keyword>
<dbReference type="Proteomes" id="UP000460650">
    <property type="component" value="Unassembled WGS sequence"/>
</dbReference>
<protein>
    <submittedName>
        <fullName evidence="7">Deoxycytidylate deaminase</fullName>
    </submittedName>
</protein>
<dbReference type="GO" id="GO:0008270">
    <property type="term" value="F:zinc ion binding"/>
    <property type="evidence" value="ECO:0007669"/>
    <property type="project" value="InterPro"/>
</dbReference>
<dbReference type="PANTHER" id="PTHR11086">
    <property type="entry name" value="DEOXYCYTIDYLATE DEAMINASE-RELATED"/>
    <property type="match status" value="1"/>
</dbReference>
<dbReference type="InterPro" id="IPR002125">
    <property type="entry name" value="CMP_dCMP_dom"/>
</dbReference>
<dbReference type="SUPFAM" id="SSF52540">
    <property type="entry name" value="P-loop containing nucleoside triphosphate hydrolases"/>
    <property type="match status" value="1"/>
</dbReference>
<name>A0A7V7VYF2_9HYPH</name>
<dbReference type="InterPro" id="IPR027417">
    <property type="entry name" value="P-loop_NTPase"/>
</dbReference>
<reference evidence="7 8" key="1">
    <citation type="submission" date="2019-09" db="EMBL/GenBank/DDBJ databases">
        <title>Taxonomic organization of the family Brucellaceae based on a phylogenomic approach.</title>
        <authorList>
            <person name="Leclercq S."/>
            <person name="Cloeckaert A."/>
            <person name="Zygmunt M.S."/>
        </authorList>
    </citation>
    <scope>NUCLEOTIDE SEQUENCE [LARGE SCALE GENOMIC DNA]</scope>
    <source>
        <strain evidence="7 8">TA93</strain>
    </source>
</reference>
<sequence length="517" mass="56786">MMNCTVKCSCDSLGGKVGAKSIKHADSVRSENDEAEAQGGEEVAPAELRFTQELVFGIVAPIGSGATTVAKILKQKIEENFGYKADVIKISEIINERAESVGESFVAAKALDRVERLQSMGNKLREKHSNDVLAILSIDKINRSRTNSENGEDRRFCTIIDSLKNPEEVAILRKVYGDLFWLVGVFSPEQKRIARLEKQISSSAYLAKIKDADYDEGSNSGQSVRKTMNYADVFFRNDDDNLDRIEGSADRFLNLVFGIGVQTPTREEYAMQAASGVSLNSACLSRQVGAVIVSEAGEIIGQGANDVPKFGGGAYRVDDGSGDHRCHKWQACQCWNDHYKEKLFDQIETKLAPDGNSRIKDDLKRTDVKNLIEFSRAVHAEMEAIISVARQGKGGIIGSKLFTTTFPCHSCARHIVASGIQSVVYIEPYPKSLALTLHSDSITTNPQESGKVSFLQYEGISPSSFSRVYGSKLERKESGKMKKNAPKEARPLASPPLDSLVSREQLVLLSVLEKEGM</sequence>
<dbReference type="NCBIfam" id="NF041025">
    <property type="entry name" value="antiphage_deaminase"/>
    <property type="match status" value="1"/>
</dbReference>
<proteinExistence type="inferred from homology"/>
<dbReference type="GO" id="GO:0005737">
    <property type="term" value="C:cytoplasm"/>
    <property type="evidence" value="ECO:0007669"/>
    <property type="project" value="TreeGrafter"/>
</dbReference>
<keyword evidence="4" id="KW-0862">Zinc</keyword>
<dbReference type="PROSITE" id="PS00903">
    <property type="entry name" value="CYT_DCMP_DEAMINASES_1"/>
    <property type="match status" value="1"/>
</dbReference>
<evidence type="ECO:0000313" key="8">
    <source>
        <dbReference type="Proteomes" id="UP000460650"/>
    </source>
</evidence>
<dbReference type="SUPFAM" id="SSF53927">
    <property type="entry name" value="Cytidine deaminase-like"/>
    <property type="match status" value="1"/>
</dbReference>
<dbReference type="PROSITE" id="PS51747">
    <property type="entry name" value="CYT_DCMP_DEAMINASES_2"/>
    <property type="match status" value="1"/>
</dbReference>
<evidence type="ECO:0000259" key="6">
    <source>
        <dbReference type="PROSITE" id="PS51747"/>
    </source>
</evidence>
<gene>
    <name evidence="7" type="ORF">F9K94_04990</name>
</gene>